<proteinExistence type="predicted"/>
<evidence type="ECO:0000313" key="1">
    <source>
        <dbReference type="EMBL" id="USB43412.1"/>
    </source>
</evidence>
<evidence type="ECO:0000313" key="2">
    <source>
        <dbReference type="Proteomes" id="UP001057074"/>
    </source>
</evidence>
<dbReference type="EMBL" id="CP077823">
    <property type="protein sequence ID" value="USB43412.1"/>
    <property type="molecule type" value="Genomic_DNA"/>
</dbReference>
<reference evidence="1" key="1">
    <citation type="journal article" date="2022" name="Environ. Microbiol.">
        <title>Transmission of Klebsiella strains and plasmids within and between grey-headed flying fox colonies.</title>
        <authorList>
            <person name="Vezina B."/>
            <person name="Judd L.M."/>
            <person name="McDougall F.K."/>
            <person name="Boardman W.S.J."/>
            <person name="Power M.L."/>
            <person name="Hawkey J."/>
            <person name="Brisse S."/>
            <person name="Monk J.M."/>
            <person name="Holt K.E."/>
            <person name="Wyres K.L."/>
        </authorList>
    </citation>
    <scope>NUCLEOTIDE SEQUENCE</scope>
    <source>
        <strain evidence="1">FF1019</strain>
    </source>
</reference>
<name>A0ACD4AVF3_9ENTR</name>
<organism evidence="1 2">
    <name type="scientific">Klebsiella africana</name>
    <dbReference type="NCBI Taxonomy" id="2489010"/>
    <lineage>
        <taxon>Bacteria</taxon>
        <taxon>Pseudomonadati</taxon>
        <taxon>Pseudomonadota</taxon>
        <taxon>Gammaproteobacteria</taxon>
        <taxon>Enterobacterales</taxon>
        <taxon>Enterobacteriaceae</taxon>
        <taxon>Klebsiella/Raoultella group</taxon>
        <taxon>Klebsiella</taxon>
    </lineage>
</organism>
<dbReference type="Proteomes" id="UP001057074">
    <property type="component" value="Chromosome"/>
</dbReference>
<accession>A0ACD4AVF3</accession>
<keyword evidence="2" id="KW-1185">Reference proteome</keyword>
<sequence>MKPLNVATKSGTVLNGVIFPAPDSDTVVIAITGVHGNFYSNPFYYTLGDTLSTAGIDFIYAQTRDAFGQMEIVNAKTGKTEVIGSWNEDLTKSDDDVGAWIDYAAQAGYKNIILAGHSLGANKVIYYLSKHADPRVSKFILLSPANIRHLTSQVSEKEKNLIAEFRESGRGQTLLPFDFIGWLPCVADTAWQWLYTDTLNNVHVEANGDFSQVEKIRHSGALIIGTYDRFTYGNPCGFLCNINDHFPTPADNALIFIDRTGHTYQQKEKELAEAMLKLASGWRTESTVRG</sequence>
<gene>
    <name evidence="1" type="ORF">KU660_12195</name>
</gene>
<protein>
    <submittedName>
        <fullName evidence="1">DUF1749 domain-containing protein</fullName>
    </submittedName>
</protein>